<evidence type="ECO:0000256" key="8">
    <source>
        <dbReference type="ARBA" id="ARBA00023170"/>
    </source>
</evidence>
<dbReference type="PANTHER" id="PTHR24248:SF125">
    <property type="entry name" value="DOPAMINE D2-LIKE RECEPTOR"/>
    <property type="match status" value="1"/>
</dbReference>
<evidence type="ECO:0000256" key="9">
    <source>
        <dbReference type="ARBA" id="ARBA00023224"/>
    </source>
</evidence>
<proteinExistence type="inferred from homology"/>
<dbReference type="InterPro" id="IPR017452">
    <property type="entry name" value="GPCR_Rhodpsn_7TM"/>
</dbReference>
<dbReference type="PROSITE" id="PS00237">
    <property type="entry name" value="G_PROTEIN_RECEP_F1_1"/>
    <property type="match status" value="1"/>
</dbReference>
<keyword evidence="8 10" id="KW-0675">Receptor</keyword>
<accession>A0A0K0FMW2</accession>
<keyword evidence="2" id="KW-1003">Cell membrane</keyword>
<dbReference type="GO" id="GO:0004930">
    <property type="term" value="F:G protein-coupled receptor activity"/>
    <property type="evidence" value="ECO:0007669"/>
    <property type="project" value="UniProtKB-KW"/>
</dbReference>
<feature type="transmembrane region" description="Helical" evidence="12">
    <location>
        <begin position="126"/>
        <end position="151"/>
    </location>
</feature>
<feature type="domain" description="G-protein coupled receptors family 1 profile" evidence="14">
    <location>
        <begin position="106"/>
        <end position="336"/>
    </location>
</feature>
<reference evidence="16" key="2">
    <citation type="submission" date="2015-08" db="UniProtKB">
        <authorList>
            <consortium name="WormBaseParasite"/>
        </authorList>
    </citation>
    <scope>IDENTIFICATION</scope>
</reference>
<dbReference type="STRING" id="75913.A0A0K0FMW2"/>
<keyword evidence="5 10" id="KW-0297">G-protein coupled receptor</keyword>
<evidence type="ECO:0000256" key="7">
    <source>
        <dbReference type="ARBA" id="ARBA00023157"/>
    </source>
</evidence>
<keyword evidence="6 12" id="KW-0472">Membrane</keyword>
<dbReference type="SUPFAM" id="SSF81321">
    <property type="entry name" value="Family A G protein-coupled receptor-like"/>
    <property type="match status" value="2"/>
</dbReference>
<dbReference type="WBParaSite" id="SVE_1034100.1">
    <property type="protein sequence ID" value="SVE_1034100.1"/>
    <property type="gene ID" value="SVE_1034100"/>
</dbReference>
<dbReference type="PROSITE" id="PS50262">
    <property type="entry name" value="G_PROTEIN_RECEP_F1_2"/>
    <property type="match status" value="2"/>
</dbReference>
<name>A0A0K0FMW2_STRVS</name>
<evidence type="ECO:0000256" key="12">
    <source>
        <dbReference type="SAM" id="Phobius"/>
    </source>
</evidence>
<feature type="chain" id="PRO_5005329874" evidence="13">
    <location>
        <begin position="23"/>
        <end position="1147"/>
    </location>
</feature>
<keyword evidence="9 10" id="KW-0807">Transducer</keyword>
<dbReference type="PANTHER" id="PTHR24248">
    <property type="entry name" value="ADRENERGIC RECEPTOR-RELATED G-PROTEIN COUPLED RECEPTOR"/>
    <property type="match status" value="1"/>
</dbReference>
<feature type="transmembrane region" description="Helical" evidence="12">
    <location>
        <begin position="208"/>
        <end position="230"/>
    </location>
</feature>
<feature type="transmembrane region" description="Helical" evidence="12">
    <location>
        <begin position="166"/>
        <end position="187"/>
    </location>
</feature>
<dbReference type="GO" id="GO:0001591">
    <property type="term" value="F:dopamine neurotransmitter receptor activity, coupled via Gi/Go"/>
    <property type="evidence" value="ECO:0007669"/>
    <property type="project" value="TreeGrafter"/>
</dbReference>
<evidence type="ECO:0000256" key="4">
    <source>
        <dbReference type="ARBA" id="ARBA00022989"/>
    </source>
</evidence>
<evidence type="ECO:0000259" key="14">
    <source>
        <dbReference type="PROSITE" id="PS50262"/>
    </source>
</evidence>
<evidence type="ECO:0000256" key="1">
    <source>
        <dbReference type="ARBA" id="ARBA00004651"/>
    </source>
</evidence>
<evidence type="ECO:0000313" key="16">
    <source>
        <dbReference type="WBParaSite" id="SVE_1034100.1"/>
    </source>
</evidence>
<feature type="region of interest" description="Disordered" evidence="11">
    <location>
        <begin position="355"/>
        <end position="378"/>
    </location>
</feature>
<evidence type="ECO:0000313" key="15">
    <source>
        <dbReference type="Proteomes" id="UP000035680"/>
    </source>
</evidence>
<evidence type="ECO:0000256" key="2">
    <source>
        <dbReference type="ARBA" id="ARBA00022475"/>
    </source>
</evidence>
<organism evidence="15 16">
    <name type="scientific">Strongyloides venezuelensis</name>
    <name type="common">Threadworm</name>
    <dbReference type="NCBI Taxonomy" id="75913"/>
    <lineage>
        <taxon>Eukaryota</taxon>
        <taxon>Metazoa</taxon>
        <taxon>Ecdysozoa</taxon>
        <taxon>Nematoda</taxon>
        <taxon>Chromadorea</taxon>
        <taxon>Rhabditida</taxon>
        <taxon>Tylenchina</taxon>
        <taxon>Panagrolaimomorpha</taxon>
        <taxon>Strongyloidoidea</taxon>
        <taxon>Strongyloididae</taxon>
        <taxon>Strongyloides</taxon>
    </lineage>
</organism>
<keyword evidence="3 10" id="KW-0812">Transmembrane</keyword>
<evidence type="ECO:0000256" key="3">
    <source>
        <dbReference type="ARBA" id="ARBA00022692"/>
    </source>
</evidence>
<dbReference type="AlphaFoldDB" id="A0A0K0FMW2"/>
<keyword evidence="13" id="KW-0732">Signal</keyword>
<evidence type="ECO:0000256" key="11">
    <source>
        <dbReference type="SAM" id="MobiDB-lite"/>
    </source>
</evidence>
<dbReference type="Gene3D" id="1.20.1070.10">
    <property type="entry name" value="Rhodopsin 7-helix transmembrane proteins"/>
    <property type="match status" value="2"/>
</dbReference>
<evidence type="ECO:0000256" key="6">
    <source>
        <dbReference type="ARBA" id="ARBA00023136"/>
    </source>
</evidence>
<evidence type="ECO:0000256" key="13">
    <source>
        <dbReference type="SAM" id="SignalP"/>
    </source>
</evidence>
<reference evidence="15" key="1">
    <citation type="submission" date="2014-07" db="EMBL/GenBank/DDBJ databases">
        <authorList>
            <person name="Martin A.A"/>
            <person name="De Silva N."/>
        </authorList>
    </citation>
    <scope>NUCLEOTIDE SEQUENCE</scope>
</reference>
<dbReference type="Proteomes" id="UP000035680">
    <property type="component" value="Unassembled WGS sequence"/>
</dbReference>
<dbReference type="SMART" id="SM01381">
    <property type="entry name" value="7TM_GPCR_Srsx"/>
    <property type="match status" value="1"/>
</dbReference>
<sequence>MSLWRRNILLLIALIVPFICRGKVSNYDYPSFNKIFSFSKLEDNLIHIEKRKINDNETAIERPKPEVIGFRTNSYDVDLSNDIEASTPALIYTLFLCLIPLATVIGNVLIIVAVLRFKTLHTAINFLILGLAVADLLVALFVMPFAVYIYMHDGNWLLGSRVCDMYTAGDVACSTASILLLAVISFDRYRAVSSPIEYSRQSKNIKRVLLILLAIWIISFSLASPIVLGVNEPPPDASQNECRLYSASFSISSSIISFVIPCFVVLFVYIRIIVALRKRQKAAKMRRAANGGCGLKTDGRSFRLRSFKNQTNDLSKEEASRIVSAPAVSMMMMALPSMSKCMQKMKQSNNIVESTITEDDYEEDDNNSVESDESTYESCIDEKKNQKLGLPMVSNLARALDSNKSYNLLFSSIGLSNGTNFRKSEIVRRKSFTFKKSSNSVKFMELRRHSSGNIAHNPIHSTSTHALFSIKSLSGSKSSFINKSVSHVLTNIHSLLRATSIHSLILPHSLDEKPLYDNLCHKTSYTPLLKDSVHLLKRNDSYDNINHKCSNIPSNYNCIKQISNINQPVFKVFDYDKNISSDITDNPIELACERLNVKECQSQSVPLDSNDPLYPFQDGNNLSSNSENFPLNRFVNTSKSTTSVKSTDFDESMSLTKNSASTDYSESLSNVEVEKPKAEKKSNFFSATARRYTLAKIPGKEITQHGDKLLKNVINKFNMKKHSHSIDVPNLLEQVNFANLKKVKNDANCELYRNYNFHSAKQSPLIDSHGTTESTKCLQFDNVVKNKYLEEDDDCSLNDLDNFDQEIIMEKVNPTSYSTAPLAKSEFDINEESSEQSSLQSFDNCPSSHTILYGLQTLNDPALSSLHEFDNMNEMNKDEYEDGILLENEYVIDDIMSDESHESNEECQSLPSNAITFRLSMDKSLNDSDVRKMSTIAKQVSLPIQPSLVIQSPEDVENERKLKNPKLTISASNIEIGFNETFPSDMTNAKSSYESETKLSVASRMLEIKNKFFSHSEDNFQKIINKKSGQKSVKRKESSMKRKANKVQRKEKRATKTLGIVVGTFLICWVPFFSLNIINGICNLIEAESCQVGFNPFFYTTWIGYMNSFMNPIIYSIFNTEFRRAFKSILTGNNNGNRNRWVLTRTS</sequence>
<comment type="subcellular location">
    <subcellularLocation>
        <location evidence="1">Cell membrane</location>
        <topology evidence="1">Multi-pass membrane protein</topology>
    </subcellularLocation>
</comment>
<protein>
    <submittedName>
        <fullName evidence="16">Dopamine D2-like receptor (inferred by orthology to a D. melanogaster protein)</fullName>
    </submittedName>
</protein>
<evidence type="ECO:0000256" key="10">
    <source>
        <dbReference type="RuleBase" id="RU000688"/>
    </source>
</evidence>
<feature type="compositionally biased region" description="Acidic residues" evidence="11">
    <location>
        <begin position="356"/>
        <end position="375"/>
    </location>
</feature>
<keyword evidence="4 12" id="KW-1133">Transmembrane helix</keyword>
<feature type="domain" description="G-protein coupled receptors family 1 profile" evidence="14">
    <location>
        <begin position="1031"/>
        <end position="1115"/>
    </location>
</feature>
<keyword evidence="15" id="KW-1185">Reference proteome</keyword>
<comment type="similarity">
    <text evidence="10">Belongs to the G-protein coupled receptor 1 family.</text>
</comment>
<dbReference type="PRINTS" id="PR00237">
    <property type="entry name" value="GPCRRHODOPSN"/>
</dbReference>
<feature type="transmembrane region" description="Helical" evidence="12">
    <location>
        <begin position="1098"/>
        <end position="1118"/>
    </location>
</feature>
<dbReference type="GO" id="GO:0005886">
    <property type="term" value="C:plasma membrane"/>
    <property type="evidence" value="ECO:0007669"/>
    <property type="project" value="UniProtKB-SubCell"/>
</dbReference>
<keyword evidence="7" id="KW-1015">Disulfide bond</keyword>
<feature type="transmembrane region" description="Helical" evidence="12">
    <location>
        <begin position="89"/>
        <end position="114"/>
    </location>
</feature>
<dbReference type="GO" id="GO:0045202">
    <property type="term" value="C:synapse"/>
    <property type="evidence" value="ECO:0007669"/>
    <property type="project" value="GOC"/>
</dbReference>
<dbReference type="Pfam" id="PF00001">
    <property type="entry name" value="7tm_1"/>
    <property type="match status" value="2"/>
</dbReference>
<dbReference type="InterPro" id="IPR000276">
    <property type="entry name" value="GPCR_Rhodpsn"/>
</dbReference>
<evidence type="ECO:0000256" key="5">
    <source>
        <dbReference type="ARBA" id="ARBA00023040"/>
    </source>
</evidence>
<feature type="signal peptide" evidence="13">
    <location>
        <begin position="1"/>
        <end position="22"/>
    </location>
</feature>
<feature type="transmembrane region" description="Helical" evidence="12">
    <location>
        <begin position="1058"/>
        <end position="1078"/>
    </location>
</feature>
<feature type="transmembrane region" description="Helical" evidence="12">
    <location>
        <begin position="250"/>
        <end position="276"/>
    </location>
</feature>